<dbReference type="RefSeq" id="WP_185119913.1">
    <property type="nucleotide sequence ID" value="NZ_JACJVQ010000007.1"/>
</dbReference>
<dbReference type="SUPFAM" id="SSF51445">
    <property type="entry name" value="(Trans)glycosidases"/>
    <property type="match status" value="1"/>
</dbReference>
<dbReference type="InterPro" id="IPR017853">
    <property type="entry name" value="GH"/>
</dbReference>
<keyword evidence="4" id="KW-1185">Reference proteome</keyword>
<dbReference type="Gene3D" id="3.20.20.80">
    <property type="entry name" value="Glycosidases"/>
    <property type="match status" value="1"/>
</dbReference>
<dbReference type="AlphaFoldDB" id="A0A841SX11"/>
<comment type="caution">
    <text evidence="3">The sequence shown here is derived from an EMBL/GenBank/DDBJ whole genome shotgun (WGS) entry which is preliminary data.</text>
</comment>
<name>A0A841SX11_9BACL</name>
<feature type="signal peptide" evidence="1">
    <location>
        <begin position="1"/>
        <end position="29"/>
    </location>
</feature>
<accession>A0A841SX11</accession>
<dbReference type="InterPro" id="IPR032267">
    <property type="entry name" value="DUF4832"/>
</dbReference>
<gene>
    <name evidence="3" type="ORF">H7B67_11240</name>
</gene>
<reference evidence="3 4" key="1">
    <citation type="submission" date="2020-08" db="EMBL/GenBank/DDBJ databases">
        <title>Cohnella phylogeny.</title>
        <authorList>
            <person name="Dunlap C."/>
        </authorList>
    </citation>
    <scope>NUCLEOTIDE SEQUENCE [LARGE SCALE GENOMIC DNA]</scope>
    <source>
        <strain evidence="3 4">DSM 25241</strain>
    </source>
</reference>
<keyword evidence="1" id="KW-0732">Signal</keyword>
<evidence type="ECO:0000259" key="2">
    <source>
        <dbReference type="Pfam" id="PF16116"/>
    </source>
</evidence>
<dbReference type="EMBL" id="JACJVQ010000007">
    <property type="protein sequence ID" value="MBB6634685.1"/>
    <property type="molecule type" value="Genomic_DNA"/>
</dbReference>
<feature type="domain" description="DUF4832" evidence="2">
    <location>
        <begin position="241"/>
        <end position="441"/>
    </location>
</feature>
<sequence>MRNRKRTLIGLSILLCIAAAAIVQRTMLADTPPSRISYIPAETDDVLNNPYMGFAVSARSEEEFEQPFRLAYANLMWSELEPEQGKIDFEAIERSIRYDYWRGKGVKLIIRVVLDYPRDEAHMDIPQWLYEEIGGKGTKYDNEYGKGFSPDYSSPVLIRAHEDLIKRLAERYNDDPEIAFVALGSVGHWGEWHTYDGTQSAVIPFPKHAITDQYVQPYLTYFDDKLLMMRRPHAIAKENGMGLFNDAFGRRDSTLEEFRDWYLNGYENWLTGEQEPAMPDFWTVAPSGGEFAGGADLSDGQIEEAILEARMTHVSWLGPNAPYDEPIGSSIQSNIDRFLNAIGYRFAVAEESHEREAKPGDTLHVELRINNRGVAPFYFEWPLELSLSDAEGRIAATVRTGADIRKWLPGTSDVSADLPVPDGLTEGIYTVNVAILDPESGNPAVDWAMEGKRADGRYSLGEVEIRG</sequence>
<protein>
    <submittedName>
        <fullName evidence="3">DUF4832 domain-containing protein</fullName>
    </submittedName>
</protein>
<dbReference type="Proteomes" id="UP000535838">
    <property type="component" value="Unassembled WGS sequence"/>
</dbReference>
<evidence type="ECO:0000313" key="3">
    <source>
        <dbReference type="EMBL" id="MBB6634685.1"/>
    </source>
</evidence>
<evidence type="ECO:0000313" key="4">
    <source>
        <dbReference type="Proteomes" id="UP000535838"/>
    </source>
</evidence>
<feature type="chain" id="PRO_5032557810" evidence="1">
    <location>
        <begin position="30"/>
        <end position="467"/>
    </location>
</feature>
<organism evidence="3 4">
    <name type="scientific">Cohnella thailandensis</name>
    <dbReference type="NCBI Taxonomy" id="557557"/>
    <lineage>
        <taxon>Bacteria</taxon>
        <taxon>Bacillati</taxon>
        <taxon>Bacillota</taxon>
        <taxon>Bacilli</taxon>
        <taxon>Bacillales</taxon>
        <taxon>Paenibacillaceae</taxon>
        <taxon>Cohnella</taxon>
    </lineage>
</organism>
<proteinExistence type="predicted"/>
<dbReference type="Pfam" id="PF16116">
    <property type="entry name" value="DUF4832"/>
    <property type="match status" value="1"/>
</dbReference>
<evidence type="ECO:0000256" key="1">
    <source>
        <dbReference type="SAM" id="SignalP"/>
    </source>
</evidence>